<keyword evidence="2" id="KW-1185">Reference proteome</keyword>
<evidence type="ECO:0000313" key="2">
    <source>
        <dbReference type="Proteomes" id="UP001060215"/>
    </source>
</evidence>
<proteinExistence type="predicted"/>
<dbReference type="EMBL" id="CM045771">
    <property type="protein sequence ID" value="KAI7988471.1"/>
    <property type="molecule type" value="Genomic_DNA"/>
</dbReference>
<reference evidence="1 2" key="1">
    <citation type="journal article" date="2022" name="Plant J.">
        <title>Chromosome-level genome of Camellia lanceoleosa provides a valuable resource for understanding genome evolution and self-incompatibility.</title>
        <authorList>
            <person name="Gong W."/>
            <person name="Xiao S."/>
            <person name="Wang L."/>
            <person name="Liao Z."/>
            <person name="Chang Y."/>
            <person name="Mo W."/>
            <person name="Hu G."/>
            <person name="Li W."/>
            <person name="Zhao G."/>
            <person name="Zhu H."/>
            <person name="Hu X."/>
            <person name="Ji K."/>
            <person name="Xiang X."/>
            <person name="Song Q."/>
            <person name="Yuan D."/>
            <person name="Jin S."/>
            <person name="Zhang L."/>
        </authorList>
    </citation>
    <scope>NUCLEOTIDE SEQUENCE [LARGE SCALE GENOMIC DNA]</scope>
    <source>
        <strain evidence="1">SQ_2022a</strain>
    </source>
</reference>
<protein>
    <submittedName>
        <fullName evidence="1">Uncharacterized protein</fullName>
    </submittedName>
</protein>
<accession>A0ACC0FKK9</accession>
<comment type="caution">
    <text evidence="1">The sequence shown here is derived from an EMBL/GenBank/DDBJ whole genome shotgun (WGS) entry which is preliminary data.</text>
</comment>
<organism evidence="1 2">
    <name type="scientific">Camellia lanceoleosa</name>
    <dbReference type="NCBI Taxonomy" id="1840588"/>
    <lineage>
        <taxon>Eukaryota</taxon>
        <taxon>Viridiplantae</taxon>
        <taxon>Streptophyta</taxon>
        <taxon>Embryophyta</taxon>
        <taxon>Tracheophyta</taxon>
        <taxon>Spermatophyta</taxon>
        <taxon>Magnoliopsida</taxon>
        <taxon>eudicotyledons</taxon>
        <taxon>Gunneridae</taxon>
        <taxon>Pentapetalae</taxon>
        <taxon>asterids</taxon>
        <taxon>Ericales</taxon>
        <taxon>Theaceae</taxon>
        <taxon>Camellia</taxon>
    </lineage>
</organism>
<evidence type="ECO:0000313" key="1">
    <source>
        <dbReference type="EMBL" id="KAI7988471.1"/>
    </source>
</evidence>
<name>A0ACC0FKK9_9ERIC</name>
<dbReference type="Proteomes" id="UP001060215">
    <property type="component" value="Chromosome 14"/>
</dbReference>
<sequence>MDNSKVQEIIEKEVWTMAKAVKDKIDDEIHTLDRLDLDDIDVFREHRLQQTKKMSEKRSRWIARKV</sequence>
<gene>
    <name evidence="1" type="ORF">LOK49_LG13G00793</name>
</gene>